<proteinExistence type="predicted"/>
<dbReference type="Gene3D" id="3.40.50.720">
    <property type="entry name" value="NAD(P)-binding Rossmann-like Domain"/>
    <property type="match status" value="1"/>
</dbReference>
<evidence type="ECO:0000259" key="2">
    <source>
        <dbReference type="Pfam" id="PF22725"/>
    </source>
</evidence>
<comment type="caution">
    <text evidence="3">The sequence shown here is derived from an EMBL/GenBank/DDBJ whole genome shotgun (WGS) entry which is preliminary data.</text>
</comment>
<dbReference type="SUPFAM" id="SSF51735">
    <property type="entry name" value="NAD(P)-binding Rossmann-fold domains"/>
    <property type="match status" value="1"/>
</dbReference>
<name>A0A211ZV27_9PROT</name>
<dbReference type="GO" id="GO:0000166">
    <property type="term" value="F:nucleotide binding"/>
    <property type="evidence" value="ECO:0007669"/>
    <property type="project" value="InterPro"/>
</dbReference>
<dbReference type="InterPro" id="IPR055170">
    <property type="entry name" value="GFO_IDH_MocA-like_dom"/>
</dbReference>
<sequence length="337" mass="37054">MRIAVIGFGYWGKILSRCLSGVPGLDLSLIADIDPVRREEARRRFPDAGLATGPAELWGSGPLDAVAIATPANTHYDLARAALDAGKHVWIEKPVAETADQARALVMLAQQRRRTLFIDHTFLYSDSIRLIKRMLVRRDFAGLCRYESVRTNNGRSRQDASIFHDLAIHDLAILDFLVGESPLAVSTRALPAPGAAVPGDQHIMLSYASGVRADIRVNWSAAAKARRIVVSSDRQAVEFDDLEQHHKVRLHEFPFAEAPGGDGFHDLDADRHKARVLPLHRQKETLANAVECFLHCIRTGERPVSDGWQGVRLATIVEACLSSGRAGGRWIPAMTAA</sequence>
<evidence type="ECO:0000313" key="3">
    <source>
        <dbReference type="EMBL" id="OWJ69152.1"/>
    </source>
</evidence>
<feature type="domain" description="GFO/IDH/MocA-like oxidoreductase" evidence="2">
    <location>
        <begin position="155"/>
        <end position="233"/>
    </location>
</feature>
<evidence type="ECO:0000259" key="1">
    <source>
        <dbReference type="Pfam" id="PF01408"/>
    </source>
</evidence>
<dbReference type="SUPFAM" id="SSF55347">
    <property type="entry name" value="Glyceraldehyde-3-phosphate dehydrogenase-like, C-terminal domain"/>
    <property type="match status" value="1"/>
</dbReference>
<organism evidence="3 4">
    <name type="scientific">Inquilinus limosus</name>
    <dbReference type="NCBI Taxonomy" id="171674"/>
    <lineage>
        <taxon>Bacteria</taxon>
        <taxon>Pseudomonadati</taxon>
        <taxon>Pseudomonadota</taxon>
        <taxon>Alphaproteobacteria</taxon>
        <taxon>Rhodospirillales</taxon>
        <taxon>Rhodospirillaceae</taxon>
        <taxon>Inquilinus</taxon>
    </lineage>
</organism>
<accession>A0A211ZV27</accession>
<dbReference type="InterPro" id="IPR051450">
    <property type="entry name" value="Gfo/Idh/MocA_Oxidoreductases"/>
</dbReference>
<gene>
    <name evidence="3" type="ORF">BWR60_01065</name>
</gene>
<dbReference type="PANTHER" id="PTHR43377:SF6">
    <property type="entry name" value="GFO_IDH_MOCA-LIKE OXIDOREDUCTASE N-TERMINAL DOMAIN-CONTAINING PROTEIN"/>
    <property type="match status" value="1"/>
</dbReference>
<dbReference type="PANTHER" id="PTHR43377">
    <property type="entry name" value="BILIVERDIN REDUCTASE A"/>
    <property type="match status" value="1"/>
</dbReference>
<dbReference type="Pfam" id="PF01408">
    <property type="entry name" value="GFO_IDH_MocA"/>
    <property type="match status" value="1"/>
</dbReference>
<dbReference type="InterPro" id="IPR000683">
    <property type="entry name" value="Gfo/Idh/MocA-like_OxRdtase_N"/>
</dbReference>
<protein>
    <recommendedName>
        <fullName evidence="5">Oxidoreductase</fullName>
    </recommendedName>
</protein>
<dbReference type="OrthoDB" id="9800846at2"/>
<keyword evidence="4" id="KW-1185">Reference proteome</keyword>
<dbReference type="AlphaFoldDB" id="A0A211ZV27"/>
<dbReference type="RefSeq" id="WP_088149143.1">
    <property type="nucleotide sequence ID" value="NZ_NHON01000001.1"/>
</dbReference>
<reference evidence="4" key="1">
    <citation type="submission" date="2017-05" db="EMBL/GenBank/DDBJ databases">
        <authorList>
            <person name="Macchi M."/>
            <person name="Festa S."/>
            <person name="Coppotelli B.M."/>
            <person name="Morelli I.S."/>
        </authorList>
    </citation>
    <scope>NUCLEOTIDE SEQUENCE [LARGE SCALE GENOMIC DNA]</scope>
    <source>
        <strain evidence="4">I</strain>
    </source>
</reference>
<feature type="domain" description="Gfo/Idh/MocA-like oxidoreductase N-terminal" evidence="1">
    <location>
        <begin position="1"/>
        <end position="120"/>
    </location>
</feature>
<dbReference type="Gene3D" id="3.30.360.10">
    <property type="entry name" value="Dihydrodipicolinate Reductase, domain 2"/>
    <property type="match status" value="1"/>
</dbReference>
<dbReference type="EMBL" id="NHON01000001">
    <property type="protein sequence ID" value="OWJ69152.1"/>
    <property type="molecule type" value="Genomic_DNA"/>
</dbReference>
<dbReference type="InterPro" id="IPR036291">
    <property type="entry name" value="NAD(P)-bd_dom_sf"/>
</dbReference>
<dbReference type="Proteomes" id="UP000196655">
    <property type="component" value="Unassembled WGS sequence"/>
</dbReference>
<evidence type="ECO:0008006" key="5">
    <source>
        <dbReference type="Google" id="ProtNLM"/>
    </source>
</evidence>
<dbReference type="Pfam" id="PF22725">
    <property type="entry name" value="GFO_IDH_MocA_C3"/>
    <property type="match status" value="1"/>
</dbReference>
<evidence type="ECO:0000313" key="4">
    <source>
        <dbReference type="Proteomes" id="UP000196655"/>
    </source>
</evidence>